<feature type="region of interest" description="Disordered" evidence="10">
    <location>
        <begin position="4728"/>
        <end position="4758"/>
    </location>
</feature>
<feature type="domain" description="Ig-like" evidence="12">
    <location>
        <begin position="842"/>
        <end position="923"/>
    </location>
</feature>
<feature type="domain" description="Ig-like" evidence="12">
    <location>
        <begin position="2629"/>
        <end position="2710"/>
    </location>
</feature>
<feature type="compositionally biased region" description="Polar residues" evidence="10">
    <location>
        <begin position="576"/>
        <end position="586"/>
    </location>
</feature>
<evidence type="ECO:0000256" key="2">
    <source>
        <dbReference type="ARBA" id="ARBA00004496"/>
    </source>
</evidence>
<feature type="region of interest" description="Disordered" evidence="10">
    <location>
        <begin position="5197"/>
        <end position="5218"/>
    </location>
</feature>
<feature type="domain" description="Ig-like" evidence="12">
    <location>
        <begin position="1949"/>
        <end position="2041"/>
    </location>
</feature>
<evidence type="ECO:0000256" key="3">
    <source>
        <dbReference type="ARBA" id="ARBA00006692"/>
    </source>
</evidence>
<feature type="compositionally biased region" description="Polar residues" evidence="10">
    <location>
        <begin position="1487"/>
        <end position="1504"/>
    </location>
</feature>
<dbReference type="PROSITE" id="PS50835">
    <property type="entry name" value="IG_LIKE"/>
    <property type="match status" value="19"/>
</dbReference>
<dbReference type="SUPFAM" id="SSF48726">
    <property type="entry name" value="Immunoglobulin"/>
    <property type="match status" value="30"/>
</dbReference>
<feature type="compositionally biased region" description="Basic and acidic residues" evidence="10">
    <location>
        <begin position="1351"/>
        <end position="1376"/>
    </location>
</feature>
<evidence type="ECO:0000256" key="5">
    <source>
        <dbReference type="ARBA" id="ARBA00022553"/>
    </source>
</evidence>
<feature type="compositionally biased region" description="Basic and acidic residues" evidence="10">
    <location>
        <begin position="5667"/>
        <end position="5677"/>
    </location>
</feature>
<feature type="domain" description="Ig-like" evidence="12">
    <location>
        <begin position="1677"/>
        <end position="1762"/>
    </location>
</feature>
<dbReference type="Gene3D" id="1.20.900.10">
    <property type="entry name" value="Dbl homology (DH) domain"/>
    <property type="match status" value="1"/>
</dbReference>
<feature type="domain" description="Ig-like" evidence="12">
    <location>
        <begin position="3885"/>
        <end position="3958"/>
    </location>
</feature>
<keyword evidence="5" id="KW-0597">Phosphoprotein</keyword>
<comment type="caution">
    <text evidence="13">The sequence shown here is derived from an EMBL/GenBank/DDBJ whole genome shotgun (WGS) entry which is preliminary data.</text>
</comment>
<feature type="domain" description="Ig-like" evidence="12">
    <location>
        <begin position="2219"/>
        <end position="2323"/>
    </location>
</feature>
<evidence type="ECO:0000259" key="11">
    <source>
        <dbReference type="PROSITE" id="PS50010"/>
    </source>
</evidence>
<proteinExistence type="inferred from homology"/>
<feature type="region of interest" description="Disordered" evidence="10">
    <location>
        <begin position="4118"/>
        <end position="4137"/>
    </location>
</feature>
<feature type="region of interest" description="Disordered" evidence="10">
    <location>
        <begin position="5323"/>
        <end position="5358"/>
    </location>
</feature>
<feature type="region of interest" description="Disordered" evidence="10">
    <location>
        <begin position="6173"/>
        <end position="6192"/>
    </location>
</feature>
<feature type="compositionally biased region" description="Polar residues" evidence="10">
    <location>
        <begin position="1455"/>
        <end position="1467"/>
    </location>
</feature>
<evidence type="ECO:0000313" key="13">
    <source>
        <dbReference type="EMBL" id="CAF0937209.1"/>
    </source>
</evidence>
<dbReference type="InterPro" id="IPR055251">
    <property type="entry name" value="SOS1_NGEF_PH"/>
</dbReference>
<evidence type="ECO:0000256" key="10">
    <source>
        <dbReference type="SAM" id="MobiDB-lite"/>
    </source>
</evidence>
<dbReference type="InterPro" id="IPR013783">
    <property type="entry name" value="Ig-like_fold"/>
</dbReference>
<dbReference type="EMBL" id="CAJNOT010000313">
    <property type="protein sequence ID" value="CAF0937209.1"/>
    <property type="molecule type" value="Genomic_DNA"/>
</dbReference>
<comment type="similarity">
    <text evidence="3">Belongs to the protein kinase superfamily. CAMK Ser/Thr protein kinase family.</text>
</comment>
<feature type="compositionally biased region" description="Basic and acidic residues" evidence="10">
    <location>
        <begin position="5698"/>
        <end position="5732"/>
    </location>
</feature>
<feature type="compositionally biased region" description="Low complexity" evidence="10">
    <location>
        <begin position="4728"/>
        <end position="4749"/>
    </location>
</feature>
<evidence type="ECO:0000256" key="4">
    <source>
        <dbReference type="ARBA" id="ARBA00022490"/>
    </source>
</evidence>
<keyword evidence="8" id="KW-0539">Nucleus</keyword>
<feature type="domain" description="Ig-like" evidence="12">
    <location>
        <begin position="929"/>
        <end position="1013"/>
    </location>
</feature>
<feature type="compositionally biased region" description="Polar residues" evidence="10">
    <location>
        <begin position="1425"/>
        <end position="1438"/>
    </location>
</feature>
<dbReference type="SMART" id="SM00325">
    <property type="entry name" value="RhoGEF"/>
    <property type="match status" value="1"/>
</dbReference>
<keyword evidence="6" id="KW-0677">Repeat</keyword>
<dbReference type="Gene3D" id="2.30.29.30">
    <property type="entry name" value="Pleckstrin-homology domain (PH domain)/Phosphotyrosine-binding domain (PTB)"/>
    <property type="match status" value="1"/>
</dbReference>
<evidence type="ECO:0000256" key="1">
    <source>
        <dbReference type="ARBA" id="ARBA00004123"/>
    </source>
</evidence>
<feature type="domain" description="Ig-like" evidence="12">
    <location>
        <begin position="2334"/>
        <end position="2413"/>
    </location>
</feature>
<feature type="domain" description="Ig-like" evidence="12">
    <location>
        <begin position="2428"/>
        <end position="2500"/>
    </location>
</feature>
<feature type="domain" description="Ig-like" evidence="12">
    <location>
        <begin position="735"/>
        <end position="830"/>
    </location>
</feature>
<dbReference type="CDD" id="cd00096">
    <property type="entry name" value="Ig"/>
    <property type="match status" value="10"/>
</dbReference>
<feature type="domain" description="Ig-like" evidence="12">
    <location>
        <begin position="1197"/>
        <end position="1302"/>
    </location>
</feature>
<dbReference type="InterPro" id="IPR003598">
    <property type="entry name" value="Ig_sub2"/>
</dbReference>
<feature type="compositionally biased region" description="Low complexity" evidence="10">
    <location>
        <begin position="4123"/>
        <end position="4137"/>
    </location>
</feature>
<feature type="compositionally biased region" description="Acidic residues" evidence="10">
    <location>
        <begin position="6183"/>
        <end position="6192"/>
    </location>
</feature>
<dbReference type="SMART" id="SM00408">
    <property type="entry name" value="IGc2"/>
    <property type="match status" value="22"/>
</dbReference>
<dbReference type="InterPro" id="IPR036179">
    <property type="entry name" value="Ig-like_dom_sf"/>
</dbReference>
<feature type="domain" description="Ig-like" evidence="12">
    <location>
        <begin position="1765"/>
        <end position="1849"/>
    </location>
</feature>
<dbReference type="InterPro" id="IPR000219">
    <property type="entry name" value="DH_dom"/>
</dbReference>
<feature type="domain" description="Ig-like" evidence="12">
    <location>
        <begin position="1020"/>
        <end position="1112"/>
    </location>
</feature>
<protein>
    <recommendedName>
        <fullName evidence="15">Muscle M-line assembly protein unc-89</fullName>
    </recommendedName>
</protein>
<dbReference type="GO" id="GO:0031672">
    <property type="term" value="C:A band"/>
    <property type="evidence" value="ECO:0007669"/>
    <property type="project" value="UniProtKB-ARBA"/>
</dbReference>
<feature type="region of interest" description="Disordered" evidence="10">
    <location>
        <begin position="5238"/>
        <end position="5275"/>
    </location>
</feature>
<dbReference type="PANTHER" id="PTHR35971:SF5">
    <property type="entry name" value="OBSCURIN LIKE CYTOSKELETAL ADAPTOR 1"/>
    <property type="match status" value="1"/>
</dbReference>
<dbReference type="InterPro" id="IPR013098">
    <property type="entry name" value="Ig_I-set"/>
</dbReference>
<dbReference type="GO" id="GO:0005085">
    <property type="term" value="F:guanyl-nucleotide exchange factor activity"/>
    <property type="evidence" value="ECO:0007669"/>
    <property type="project" value="InterPro"/>
</dbReference>
<feature type="domain" description="Ig-like" evidence="12">
    <location>
        <begin position="2828"/>
        <end position="2899"/>
    </location>
</feature>
<feature type="domain" description="Ig-like" evidence="12">
    <location>
        <begin position="1879"/>
        <end position="1945"/>
    </location>
</feature>
<evidence type="ECO:0008006" key="15">
    <source>
        <dbReference type="Google" id="ProtNLM"/>
    </source>
</evidence>
<evidence type="ECO:0000259" key="12">
    <source>
        <dbReference type="PROSITE" id="PS50835"/>
    </source>
</evidence>
<dbReference type="SUPFAM" id="SSF50729">
    <property type="entry name" value="PH domain-like"/>
    <property type="match status" value="1"/>
</dbReference>
<dbReference type="GO" id="GO:0005634">
    <property type="term" value="C:nucleus"/>
    <property type="evidence" value="ECO:0007669"/>
    <property type="project" value="UniProtKB-SubCell"/>
</dbReference>
<dbReference type="Proteomes" id="UP000663864">
    <property type="component" value="Unassembled WGS sequence"/>
</dbReference>
<feature type="domain" description="Ig-like" evidence="12">
    <location>
        <begin position="3218"/>
        <end position="3293"/>
    </location>
</feature>
<feature type="domain" description="Ig-like" evidence="12">
    <location>
        <begin position="3412"/>
        <end position="3491"/>
    </location>
</feature>
<dbReference type="Gene3D" id="2.60.40.10">
    <property type="entry name" value="Immunoglobulins"/>
    <property type="match status" value="30"/>
</dbReference>
<name>A0A814CA02_9BILA</name>
<dbReference type="Pfam" id="PF07679">
    <property type="entry name" value="I-set"/>
    <property type="match status" value="17"/>
</dbReference>
<evidence type="ECO:0000256" key="7">
    <source>
        <dbReference type="ARBA" id="ARBA00023157"/>
    </source>
</evidence>
<dbReference type="SUPFAM" id="SSF48065">
    <property type="entry name" value="DBL homology domain (DH-domain)"/>
    <property type="match status" value="1"/>
</dbReference>
<dbReference type="InterPro" id="IPR035899">
    <property type="entry name" value="DBL_dom_sf"/>
</dbReference>
<reference evidence="13" key="1">
    <citation type="submission" date="2021-02" db="EMBL/GenBank/DDBJ databases">
        <authorList>
            <person name="Nowell W R."/>
        </authorList>
    </citation>
    <scope>NUCLEOTIDE SEQUENCE</scope>
</reference>
<feature type="compositionally biased region" description="Low complexity" evidence="10">
    <location>
        <begin position="5260"/>
        <end position="5273"/>
    </location>
</feature>
<dbReference type="PROSITE" id="PS50010">
    <property type="entry name" value="DH_2"/>
    <property type="match status" value="1"/>
</dbReference>
<dbReference type="SMART" id="SM00409">
    <property type="entry name" value="IG"/>
    <property type="match status" value="33"/>
</dbReference>
<feature type="domain" description="Ig-like" evidence="12">
    <location>
        <begin position="594"/>
        <end position="694"/>
    </location>
</feature>
<feature type="compositionally biased region" description="Basic and acidic residues" evidence="10">
    <location>
        <begin position="1303"/>
        <end position="1314"/>
    </location>
</feature>
<feature type="region of interest" description="Disordered" evidence="10">
    <location>
        <begin position="1303"/>
        <end position="1506"/>
    </location>
</feature>
<keyword evidence="7" id="KW-1015">Disulfide bond</keyword>
<feature type="region of interest" description="Disordered" evidence="10">
    <location>
        <begin position="551"/>
        <end position="586"/>
    </location>
</feature>
<feature type="region of interest" description="Disordered" evidence="10">
    <location>
        <begin position="5500"/>
        <end position="5547"/>
    </location>
</feature>
<keyword evidence="9" id="KW-0393">Immunoglobulin domain</keyword>
<organism evidence="13 14">
    <name type="scientific">Rotaria sordida</name>
    <dbReference type="NCBI Taxonomy" id="392033"/>
    <lineage>
        <taxon>Eukaryota</taxon>
        <taxon>Metazoa</taxon>
        <taxon>Spiralia</taxon>
        <taxon>Gnathifera</taxon>
        <taxon>Rotifera</taxon>
        <taxon>Eurotatoria</taxon>
        <taxon>Bdelloidea</taxon>
        <taxon>Philodinida</taxon>
        <taxon>Philodinidae</taxon>
        <taxon>Rotaria</taxon>
    </lineage>
</organism>
<evidence type="ECO:0000256" key="6">
    <source>
        <dbReference type="ARBA" id="ARBA00022737"/>
    </source>
</evidence>
<dbReference type="Pfam" id="PF13927">
    <property type="entry name" value="Ig_3"/>
    <property type="match status" value="1"/>
</dbReference>
<feature type="compositionally biased region" description="Basic and acidic residues" evidence="10">
    <location>
        <begin position="5197"/>
        <end position="5210"/>
    </location>
</feature>
<dbReference type="FunFam" id="2.60.40.10:FF:000107">
    <property type="entry name" value="Myosin, light chain kinase a"/>
    <property type="match status" value="1"/>
</dbReference>
<evidence type="ECO:0000313" key="14">
    <source>
        <dbReference type="Proteomes" id="UP000663864"/>
    </source>
</evidence>
<dbReference type="CDD" id="cd00160">
    <property type="entry name" value="RhoGEF"/>
    <property type="match status" value="1"/>
</dbReference>
<feature type="region of interest" description="Disordered" evidence="10">
    <location>
        <begin position="120"/>
        <end position="150"/>
    </location>
</feature>
<feature type="region of interest" description="Disordered" evidence="10">
    <location>
        <begin position="5385"/>
        <end position="5416"/>
    </location>
</feature>
<dbReference type="PANTHER" id="PTHR35971">
    <property type="entry name" value="SI:DKEY-31G6.6"/>
    <property type="match status" value="1"/>
</dbReference>
<feature type="compositionally biased region" description="Polar residues" evidence="10">
    <location>
        <begin position="1387"/>
        <end position="1398"/>
    </location>
</feature>
<dbReference type="FunFam" id="2.60.40.10:FF:000050">
    <property type="entry name" value="Titin isoform B"/>
    <property type="match status" value="1"/>
</dbReference>
<feature type="compositionally biased region" description="Low complexity" evidence="10">
    <location>
        <begin position="135"/>
        <end position="147"/>
    </location>
</feature>
<gene>
    <name evidence="13" type="ORF">ZHD862_LOCUS9265</name>
</gene>
<feature type="compositionally biased region" description="Low complexity" evidence="10">
    <location>
        <begin position="5387"/>
        <end position="5399"/>
    </location>
</feature>
<feature type="compositionally biased region" description="Polar residues" evidence="10">
    <location>
        <begin position="5336"/>
        <end position="5345"/>
    </location>
</feature>
<accession>A0A814CA02</accession>
<dbReference type="InterPro" id="IPR052385">
    <property type="entry name" value="Obscurin/Obscurin-like_Reg"/>
</dbReference>
<feature type="domain" description="Ig-like" evidence="12">
    <location>
        <begin position="1573"/>
        <end position="1672"/>
    </location>
</feature>
<dbReference type="Pfam" id="PF00621">
    <property type="entry name" value="RhoGEF"/>
    <property type="match status" value="1"/>
</dbReference>
<comment type="subcellular location">
    <subcellularLocation>
        <location evidence="2">Cytoplasm</location>
    </subcellularLocation>
    <subcellularLocation>
        <location evidence="1">Nucleus</location>
    </subcellularLocation>
</comment>
<dbReference type="Pfam" id="PF22697">
    <property type="entry name" value="SOS1_NGEF_PH"/>
    <property type="match status" value="1"/>
</dbReference>
<feature type="non-terminal residue" evidence="13">
    <location>
        <position position="1"/>
    </location>
</feature>
<feature type="compositionally biased region" description="Low complexity" evidence="10">
    <location>
        <begin position="5648"/>
        <end position="5660"/>
    </location>
</feature>
<dbReference type="InterPro" id="IPR003599">
    <property type="entry name" value="Ig_sub"/>
</dbReference>
<dbReference type="InterPro" id="IPR011993">
    <property type="entry name" value="PH-like_dom_sf"/>
</dbReference>
<evidence type="ECO:0000256" key="9">
    <source>
        <dbReference type="ARBA" id="ARBA00023319"/>
    </source>
</evidence>
<feature type="region of interest" description="Disordered" evidence="10">
    <location>
        <begin position="5010"/>
        <end position="5036"/>
    </location>
</feature>
<feature type="region of interest" description="Disordered" evidence="10">
    <location>
        <begin position="4630"/>
        <end position="4653"/>
    </location>
</feature>
<dbReference type="InterPro" id="IPR007110">
    <property type="entry name" value="Ig-like_dom"/>
</dbReference>
<sequence length="6192" mass="708797">MSSSTWNPASLSSFIFDRNRYRRSASEQTHTVTTHEYHSYRRRESPCPYQSHCEYCPCINCRLYRQPSYRHHMSRRQTSSFTPDGRKEFYSSAHSIRDEMRKGSPTGIGIALNSFRQFSPQTEYQQRQQQRRRQQQQQQQQQQQHQQAYQPHHFHDYNEYERQRQERLLQINRRSTREVQPGDQAVPSATSTSRYDEAVIKRRYVFADVLESERSYVADLQRIIEIYLYELTRQECPWFVKEKKDLLFSNIEDIFAFHKVLFLNDLTNAIEHEPKELASVFLRRRDQFLNLYSQYMYDRSRSEHVLQTNPNIQRYFDELTQRLGLSSDLTLNNLLNRPIQRLEKYKNILQEMVKYTNRMREDSTIFQQAYTMISNVINDARQRDATELIDNIPFTNEQLGDLKRHDVVLIKTADHDLDSVNEIGTRLRERFLYLYRHKIVLCRRKRADSRLESRSLAFKQAYNTNEITFIQENFPDDDKKFEITFNDNERVTFHARNAFSKMSLVRALRDNLKSLGFVEEIEMVETTETEDDTRQKRSTVKKRTMDVLESTILEQQKRGRSSGQTTSGTSDFYSVGSETESSYQTAGETEDFKPKFLKKLNDTLATEGDFVTLECIVVSTTPVHATWFKNNIPLQDNADCRLIQEDKRFQIHIKEAFVEDGGVYSIKISNHAGTVICSCKLFVREETSDERTIRDDLVIREGSSPEAKKDTTDNEEELRITEMTYDQTGAYKLTPHIGRAPIFLQSLMPIISKAGDIVTLKCTVTATPMPSAIWYKNGQEIQPGGRYSVFQDQNGTYSLVISDALPQDSGSYEITVRNQYGTANSKTNLQILERESVFIPIPATRVSTEEHGTAKLSCAVKRPDVYVDWYKGEQALFSEKQEENHKYKRVDDGLQRELIVKNVSTDDQGDYVCQADKYRVTLHLNVQGPAAEFVRPLENIEVTENNEAVFECQLSKEDAQVEWWFRGIPIVTSQHHLIASRGYIRQLIIPKVAMNDEGEYSIRVDNKNTSTAQLFVKEQPIIFRRPLRSQIIEESSSTVSNNAVFECELNKPLKQMLWFKSNVQHLAPSDKYQIESFANGLIHRLTIRNVNLRDDGEYTASTGLNTSQARLTIESLLPVFIVPLMDARANTRETVKLSCETSNSCQVIWTHRGKKIIENSYKYTIGNFNNSTLHTLDIDDLDLRDQGEVLCSIAQHPSVATTCKLLVEDAQQQSAFFTPLKPFMEVGRGQDAILECETYESTYFQWFKDGTTLTQTSNKYRTVGDEKHSTLIVKQFTEYDEGVYTCVTREGKSTSTTIRTVIHRERTPRSEERFGSYMKIDSPRASQTPELGGYRSSVSPTAPRYIPSLGDDDRRRSPRFEETRRTKKITIHETSEQRVSSGPRPGTTKSRPSASPSPQREYIRSGYSSGTSPERERISMPRHFSPSTTYKSSSQLQEFSHYIDRSSQSPSPSPTRKTSITLTNVTPSAKMPPVYEEQDEHQRHRTSVTFSPSRSPARQPSTRTSVERKVVEMQIPMSPTMPRHELKHAPYREESIPEERIQFLDSETYDKQTPIFHREEPYGLSTSRVQITETLAMVQITQPLVDTRVEQGKPLRLVVETSQPSSEATWFKTDIYSTAPNQAKKLDENGKYHMITQGTRHILIVPNATSDDNGEYICRIQNAMTRAQVQVTNEDLQFIRRLPPSIDVIGGRDIIIECEMNKMDTQAIWKKDNELIRAPQKFIPVSENKKHKLIIKDASSEDSGLYTVIVNDLESTTYVNVTPEPLLILKPLQDQRVHSGDTVTFTCVCSKAPKTVQWYLNGYPLPINERYQTKLIDREIQLTINNVQESDIGTITCCLNNTITTANLTLDDKDKTLKFIKLLEDDDTGHIQVDSPFMLECRTNRPTYQIRWFKDNREISQYDQVMRTISDGCTHVLQISRAQPDHTGRYRCVVTDSLETSCHITVREPEYRFTQSLPSNIQFSPQTDRSLTLDGTLNRKPTQIQWFKNSIEIFPSRKHEIVNEHHVVALIIHDLSPDDQGLYRCVIANGQAVNECQVSMNLMTESDRRLIKPLQDQNIYVHDTCTLHVQFQGDAPDVKWYKNGQEIYPNQKYRLVRHGNEQTLIIDDCQLTQDQAYYSLRLATNPKVDLTSCYVQVKDKYVTITKHLEPQRCILGQKQQVQFDCETTPTDKKPVWLFNNQPIDNSSKYELVSTDNTHHLLFIHQPELSDQGQYTISFPESNQSSTANLQVLQTPSTLEFIQPLDEVFLCEEGDNFVLVTRTNKPTQVSWMKNGYKLSTKTKLDSLPTNEHRLTIDKAQKIDHEGIYTCIIDANNIATQCHVKILERELQLIQPLPKQIRLNEHDTLTLICETNRKPKKVQWFKDQSNIPLETNNSLMIINADETCTLIINNANKFDSGTYTCRLEDRLITVSDVKIHESAVQFVDGPQSYLVWRRREDGPVVNISCTLNKPNVPVKWFRENQEIRPELNNKYEVISEGTIQCLLIHDAQKEDSTKYVISLGTTYRACHLDVVDDTGLSTDDESFDRVVQPLFPLQRQEVMEGDSLTIEVSPDSDLRLTSPNQFRLLKNNQPVVDDSHIQLERDTSSIDSNRWVIRLVDVDLKDSGVYSIELNNQIRQDLLDLSVKKRPIQRQFITLPKDEFYLHETITLECKFERPIKTKNLLPTWFKNGRPIQPSNHYLINVESSIKDGPTKYSITIKNVDFSDEGIYELRSDYLIVETPFVRIIERPTQPAPLRTVTEGDSLQIDVNIDQKDYQQISPDDLLNQITVLKDNRPIINKPEINKWFDGKEFNLELKNLSLNDRGLYEIDIQGQRTSICLLDVKERQPDVFLLDLDRNTFEEGETIRLACTFPQRPGPIANWFKDGHLIHPNENIQLIDENNTLTIVIRNAKRTDSGVYEVRIGPVIARAPMIYVIPKREQPDIPVQNVREGDTVTLSVEGLQTNVRPQDIQLLKNGKPIIPSQKPKTSIKREDDKLRIILQTLGLDDSALYSVQIQNDIHPLAQIVVEPRQPEIQQMQLEQDTFYIGDTVTLDLEFTNEPTEQPRWTKDNILLRNNERVSIETIGNRVTLIVRDLRLDDAGVYEVQSGPLIVRTPFINVVERPHDVTEIVDETITYTITPNRPLPPVETKVCTIKEGDDVTLKISSPTPITINDVHLYKNGQPIPIDNETRKHIRLEQFGNKDVRLTITNARLIDAGDYSAVINDNMQSIIKLDVQPRELQIQMINLPQDTFKENETLKIDCRFPQSNINTDYKWYKDNQPIIPNDRIVMKKDTNSDSLTILNLQISDAGVYELRNPNNILRTPPIKVISTEKKINIEELRPQVSSKLVHEGDTVTFELTPNFDVPLNKIELFHEESPITHEPHVHMKKDYKTNSITVQIEDIKIPDHGLYTAIVQGQSVPLAELIVEPRPTIIQNMDLPKEVFYTGERLELECEFPQVPKGDQPKWFKNNQLLQPTPNIHLLTENNGRKHSLIIDHLKPEDTGQYELRVKGLIVRTPLIRVIQREQPQIDQQPSPYIVTEVEDDQDKYKLKPEQPQRRISQVVIEDITSQQNIPSSPISRENIQRVQEGDSIQLKVVSTLDVKPNQIRLIHDGVPIDTKKRSSIIVHRVSPGNYTVSLLNLRVSDSGKYEYQVEGAPTPKHLVTLYVEPRAIKEKTLDIPQTTFNVGESILFKVDFDEKDQITEIPKWYKNEMFIPIDTSPRHKLTIDRITRTHTFEIYNLQVEDSGVYEMRTPNLTVKTPEIKVIPKPGPKPTEEEIRPAQEVIRKSSVTIDMKKPKEQLVETQPVEEFQPVDENIPVHEVTEGDMMHLTVEKPSNVHLSDIKLFKNNQPLIPSKNIHTETTSPTTIDIKFSPVELIDNGFYSIKIRDQIQPIMQLNVRQKPIQRQIMNLPQDTFIENETLTIECKFDSKPNTEFIWTKDGSILYNDSRIIIKQKNETFTLIIKDLKLSDQGVYSLESKYLILDTPFIHILPKQQPQQQPTVQIQRDETTVTMQPSVTVADKVEEIKIKEQPLEQVPAPTAVIESKAKKPDETITTTTTIEQQQQEPSVIVSAPVVKPEPTKEEIIVQTQQPVPVEQVVEVKTTTVEETQPQPKLTVTEQQEQIIEQPIVTPVERPKPSVETQPEQPVTTTTQVEEQPLPQVTTDISSTKPKTEEQPISTTKTIVIDERKTSTIEKPVEQPSVIEIVEQKKSIEKPRTTPEVINEEKPTNEDQQVYETKPQIPEVTKHIDKLDEKTIPTTDITTSQEQISPVVTTEQETIPTEKQIETTVSIEQKQPEIPIDTVRKLEEQQEIITTTEQIIETPLDKKPELEKPTVEQTIIKEEETKIITDTTPRIEELTEEHKLIIEQPKVSEETVTVIEEIRQKEEAPAVEQPKQEIPKLSETLPEVSTTTVQKKIKTVEEQQLPSIEQPTVEQTIITDEVTTTETIPIVKETPTTIEEVIQKDVSPVIEEIQKPTEKRPIIEEVIEENPKPATTVTEEVTTIEEIIQETKVPVEEQPEQPIQPTSTTEEVIEEALKVPTTIVEEKSETKPTEQITTIVKEETITEKEKPITDERIEEKPTVQEIVTTEEVTITETIPTIKETPTTTEEVATTKEFIEEKPKTPTTNIEETIITEEVIQEEKVPVKEQPKYPTETASTTEEVIEETSEVPITVVEEKSETKPTEQITTVVEEETIKEKEKPITDERIEEKLRVEKIISDIPTKTVEEQLISPEKPAIEETITTEEVTITETIPTIKETPTTTEEVIQKDISPIIEKTEKPTEKIPIVEEVTTTEKVIEEKPKPTTTVVEEVTTTEEVIQAMKVPIEEQPKYSTETIPTTEKVIEEAPKVPIAIVEEKPKTKSTEQIKTIVEEEAIKEKPLIDQPTEEKSTIEKIVFDVPATTVVETITKEEVTTTETIPTVKESLTTTEDIEEGPIVEEAITIEEFVKEKPKTQTATIEETIITEEVIQEKKVPVEEQPKYSIETISTTEEVIEEAPKVPTTVVEEKPEMKPIEEVTTTFQEETVVEEEKPTQTQPIEEVTKAEESIPKAQTTTIEEEIKTIEEPFVSIEKPVVEQPVTEEEEIPITETISTVTETVIITETPSKETVPDQEQSKLTTEVIEEYKTPITEQPTITAITEETTTITEQVIPEDTVPSVVETPKTIEKIPTAEEKPTELISTVEEVTQEKPSVDEQIKPIIEIVSTIEDIIPTEKIEEQPVPKEETPKAPTTVTEELVEKKIELKPIEEITTITEEKLTSEQEKPTITQQVEKTSEVEVPTTTVSEQITTTKEELTTLEKPTVEDVVQKDIVPSAEEVVKIPEVPAPVAEDVAAEKSAMKPDIIQTVEESKTEQILSETSIKPSEVPHETKETITTTEQVYEEKKVHFQEQPKETIETIEDKTITATEQPKSTTSIIEDETTTQTLAPEETVSEQEQIITPLVQDTIVEQQPVVTETVTTEEIFPTSVQVKQEETISTVVDTTKPTETVIEEKPIAPTPIIEEVPTTEKIIQETKASVEEQPRYPTETISTTEEVPKVPTSEVEEKQETKPTESIPTVIEEETEKPLIYQPSEEKPTVDKLVSDIVTTTIAEGIKTVEEQNLILTEKPTVEEIITKEEITTTETIPTDKETSITTEETIQKDVSPVIDETQKLTEKVIEEKPKPTTAVIEEVTTTEETIQETKVPVEEQPKKPIETTSTIEEVIEKASTVPTAITEEKPETKPTEQKTTVVEEEKEKPLIDERTEEKPTVEGIISDIPTTTIEETVITKEVIQEEKVPVEEQPKHPTDQTLLVEERIEKKPLEEVIKTVQDEDIIEQQKPTITKTTEETFVTEMIVPVVPTMVPEEEIKTVEEQLTSIEKPTVEQTITTEEVTTTETIPTVKEIQEDMSPRIDETPKPTEKIPISEEEAKIKETIKEQQAATMTIEEVIEKQPEFKPTKEETTTYQQETIITEEKPVADQSIENIIVETPTVTTEEKTITVEKELVSDQKPSFEQIVTEEEKSIVTTELTQPAELPVQRIEENTNLTITVETPISKNLVLLKDGVPLPVSEHVIITPISPTTTTIEILKAKPEDEGEYTIIVNEQEQPLVKLEVTPKPVTRQEMQIPKTQFNEKETLTIVCQFDATPEEPFVFLHNDQRIVPDSRVTTTVEDNKYTIVVKDLRPEEDEGVYTLKSDHLILDTPSITVLPKEKKPQTETTTVEEEQVTVT</sequence>
<feature type="region of interest" description="Disordered" evidence="10">
    <location>
        <begin position="5647"/>
        <end position="5735"/>
    </location>
</feature>
<keyword evidence="4" id="KW-0963">Cytoplasm</keyword>
<feature type="region of interest" description="Disordered" evidence="10">
    <location>
        <begin position="172"/>
        <end position="192"/>
    </location>
</feature>
<feature type="domain" description="DH" evidence="11">
    <location>
        <begin position="201"/>
        <end position="383"/>
    </location>
</feature>
<evidence type="ECO:0000256" key="8">
    <source>
        <dbReference type="ARBA" id="ARBA00023242"/>
    </source>
</evidence>
<dbReference type="FunFam" id="2.60.40.10:FF:000345">
    <property type="entry name" value="Muscle M-line assembly protein unc-89"/>
    <property type="match status" value="1"/>
</dbReference>
<feature type="compositionally biased region" description="Basic and acidic residues" evidence="10">
    <location>
        <begin position="5238"/>
        <end position="5247"/>
    </location>
</feature>
<feature type="compositionally biased region" description="Low complexity" evidence="10">
    <location>
        <begin position="561"/>
        <end position="570"/>
    </location>
</feature>